<dbReference type="GO" id="GO:0003677">
    <property type="term" value="F:DNA binding"/>
    <property type="evidence" value="ECO:0007669"/>
    <property type="project" value="UniProtKB-KW"/>
</dbReference>
<dbReference type="PROSITE" id="PS50937">
    <property type="entry name" value="HTH_MERR_2"/>
    <property type="match status" value="1"/>
</dbReference>
<evidence type="ECO:0000313" key="6">
    <source>
        <dbReference type="EMBL" id="SHO61215.1"/>
    </source>
</evidence>
<organism evidence="6 7">
    <name type="scientific">Pseudoxanthobacter soli DSM 19599</name>
    <dbReference type="NCBI Taxonomy" id="1123029"/>
    <lineage>
        <taxon>Bacteria</taxon>
        <taxon>Pseudomonadati</taxon>
        <taxon>Pseudomonadota</taxon>
        <taxon>Alphaproteobacteria</taxon>
        <taxon>Hyphomicrobiales</taxon>
        <taxon>Segnochrobactraceae</taxon>
        <taxon>Pseudoxanthobacter</taxon>
    </lineage>
</organism>
<evidence type="ECO:0000256" key="1">
    <source>
        <dbReference type="ARBA" id="ARBA00023015"/>
    </source>
</evidence>
<dbReference type="SUPFAM" id="SSF46955">
    <property type="entry name" value="Putative DNA-binding domain"/>
    <property type="match status" value="1"/>
</dbReference>
<keyword evidence="4" id="KW-0175">Coiled coil</keyword>
<protein>
    <submittedName>
        <fullName evidence="6">DNA-binding transcriptional regulator, MerR family</fullName>
    </submittedName>
</protein>
<keyword evidence="1" id="KW-0805">Transcription regulation</keyword>
<reference evidence="6 7" key="1">
    <citation type="submission" date="2016-12" db="EMBL/GenBank/DDBJ databases">
        <authorList>
            <person name="Song W.-J."/>
            <person name="Kurnit D.M."/>
        </authorList>
    </citation>
    <scope>NUCLEOTIDE SEQUENCE [LARGE SCALE GENOMIC DNA]</scope>
    <source>
        <strain evidence="6 7">DSM 19599</strain>
    </source>
</reference>
<dbReference type="CDD" id="cd01282">
    <property type="entry name" value="HTH_MerR-like_sg3"/>
    <property type="match status" value="1"/>
</dbReference>
<dbReference type="GO" id="GO:0003700">
    <property type="term" value="F:DNA-binding transcription factor activity"/>
    <property type="evidence" value="ECO:0007669"/>
    <property type="project" value="InterPro"/>
</dbReference>
<feature type="coiled-coil region" evidence="4">
    <location>
        <begin position="83"/>
        <end position="110"/>
    </location>
</feature>
<evidence type="ECO:0000256" key="2">
    <source>
        <dbReference type="ARBA" id="ARBA00023125"/>
    </source>
</evidence>
<dbReference type="STRING" id="1123029.SAMN02745172_00688"/>
<dbReference type="PANTHER" id="PTHR30204">
    <property type="entry name" value="REDOX-CYCLING DRUG-SENSING TRANSCRIPTIONAL ACTIVATOR SOXR"/>
    <property type="match status" value="1"/>
</dbReference>
<name>A0A1M7Z8M0_9HYPH</name>
<dbReference type="PRINTS" id="PR00040">
    <property type="entry name" value="HTHMERR"/>
</dbReference>
<dbReference type="Pfam" id="PF13411">
    <property type="entry name" value="MerR_1"/>
    <property type="match status" value="1"/>
</dbReference>
<evidence type="ECO:0000313" key="7">
    <source>
        <dbReference type="Proteomes" id="UP000186406"/>
    </source>
</evidence>
<dbReference type="SMART" id="SM00422">
    <property type="entry name" value="HTH_MERR"/>
    <property type="match status" value="1"/>
</dbReference>
<dbReference type="EMBL" id="FRXO01000001">
    <property type="protein sequence ID" value="SHO61215.1"/>
    <property type="molecule type" value="Genomic_DNA"/>
</dbReference>
<dbReference type="InterPro" id="IPR009061">
    <property type="entry name" value="DNA-bd_dom_put_sf"/>
</dbReference>
<keyword evidence="2 6" id="KW-0238">DNA-binding</keyword>
<evidence type="ECO:0000256" key="4">
    <source>
        <dbReference type="SAM" id="Coils"/>
    </source>
</evidence>
<proteinExistence type="predicted"/>
<dbReference type="Gene3D" id="1.10.1660.10">
    <property type="match status" value="1"/>
</dbReference>
<dbReference type="OrthoDB" id="9802944at2"/>
<keyword evidence="7" id="KW-1185">Reference proteome</keyword>
<keyword evidence="3" id="KW-0804">Transcription</keyword>
<evidence type="ECO:0000259" key="5">
    <source>
        <dbReference type="PROSITE" id="PS50937"/>
    </source>
</evidence>
<accession>A0A1M7Z8M0</accession>
<dbReference type="InterPro" id="IPR047057">
    <property type="entry name" value="MerR_fam"/>
</dbReference>
<sequence>MKIGDVAKRTGASVRSIRHYEKVGLIRATREENGYRDFDEADVLLVRRIGRMIRLGFTTEEIATFLNCIVDDPATVTACPKVAAAHRLKLAAIERQMTDLETRRQKLLITLKAASGQDDISVPETLAYAETSPIALAHPRHPGARGLFRRRG</sequence>
<evidence type="ECO:0000256" key="3">
    <source>
        <dbReference type="ARBA" id="ARBA00023163"/>
    </source>
</evidence>
<feature type="domain" description="HTH merR-type" evidence="5">
    <location>
        <begin position="1"/>
        <end position="68"/>
    </location>
</feature>
<dbReference type="PANTHER" id="PTHR30204:SF94">
    <property type="entry name" value="HEAVY METAL-DEPENDENT TRANSCRIPTIONAL REGULATOR HI_0293-RELATED"/>
    <property type="match status" value="1"/>
</dbReference>
<dbReference type="InterPro" id="IPR000551">
    <property type="entry name" value="MerR-type_HTH_dom"/>
</dbReference>
<dbReference type="Proteomes" id="UP000186406">
    <property type="component" value="Unassembled WGS sequence"/>
</dbReference>
<dbReference type="AlphaFoldDB" id="A0A1M7Z8M0"/>
<gene>
    <name evidence="6" type="ORF">SAMN02745172_00688</name>
</gene>